<dbReference type="Proteomes" id="UP000319263">
    <property type="component" value="Chromosome"/>
</dbReference>
<sequence>MDMLLAAVGDLLGKPVDLVERLSEKDRRNTVVRVRTTDGPAAGTTFIVKQTVGFDVPEAADDLRRRFYQEATAAMFLTRIAPGEHVPRCHGVDSRLGLMIFEDLGSAPDLAGALLGENGPAARSSLVAYARRLGALHAATAGRMQIWDEVVTELGAPIELHSDRALQAHAEALDGGIRGLGDQLRELGLPGLDEQAVAELDAVRTSVSQPGPFTVLVHRDSCPDNVIVALDGVRLIDFEFARPGHALLDGLYPQLPFPTCWCCNRLPSAVEEEVAAAYRAELIAGVPEAADDRLYDDAVSRLMAYWLIASFEWTFAGVLTESRTWGIASVRARELSRLQVFVGFAERTGAVPGLRGVAQRLLAELTRRWPGEKPLAVYPALRAEQSG</sequence>
<name>A0A516PWT5_9ACTN</name>
<dbReference type="OrthoDB" id="115252at2"/>
<reference evidence="2 3" key="1">
    <citation type="submission" date="2019-07" db="EMBL/GenBank/DDBJ databases">
        <title>Microlunatus dokdonensis sp. nov. isolated from the rhizospheric soil of the wild plant Elymus tsukushiensis.</title>
        <authorList>
            <person name="Ghim S.-Y."/>
            <person name="Hwang Y.-J."/>
            <person name="Son J.-S."/>
            <person name="Shin J.-H."/>
        </authorList>
    </citation>
    <scope>NUCLEOTIDE SEQUENCE [LARGE SCALE GENOMIC DNA]</scope>
    <source>
        <strain evidence="2 3">KUDC0627</strain>
    </source>
</reference>
<dbReference type="AlphaFoldDB" id="A0A516PWT5"/>
<dbReference type="GO" id="GO:0016740">
    <property type="term" value="F:transferase activity"/>
    <property type="evidence" value="ECO:0007669"/>
    <property type="project" value="UniProtKB-KW"/>
</dbReference>
<protein>
    <submittedName>
        <fullName evidence="2">Phosphotransferase</fullName>
    </submittedName>
</protein>
<dbReference type="InterPro" id="IPR011009">
    <property type="entry name" value="Kinase-like_dom_sf"/>
</dbReference>
<proteinExistence type="predicted"/>
<dbReference type="SUPFAM" id="SSF56112">
    <property type="entry name" value="Protein kinase-like (PK-like)"/>
    <property type="match status" value="1"/>
</dbReference>
<dbReference type="Gene3D" id="3.30.200.20">
    <property type="entry name" value="Phosphorylase Kinase, domain 1"/>
    <property type="match status" value="1"/>
</dbReference>
<evidence type="ECO:0000313" key="3">
    <source>
        <dbReference type="Proteomes" id="UP000319263"/>
    </source>
</evidence>
<accession>A0A516PWT5</accession>
<keyword evidence="2" id="KW-0808">Transferase</keyword>
<dbReference type="KEGG" id="mik:FOE78_06655"/>
<dbReference type="Pfam" id="PF01636">
    <property type="entry name" value="APH"/>
    <property type="match status" value="1"/>
</dbReference>
<evidence type="ECO:0000259" key="1">
    <source>
        <dbReference type="Pfam" id="PF01636"/>
    </source>
</evidence>
<dbReference type="InterPro" id="IPR002575">
    <property type="entry name" value="Aminoglycoside_PTrfase"/>
</dbReference>
<organism evidence="2 3">
    <name type="scientific">Microlunatus elymi</name>
    <dbReference type="NCBI Taxonomy" id="2596828"/>
    <lineage>
        <taxon>Bacteria</taxon>
        <taxon>Bacillati</taxon>
        <taxon>Actinomycetota</taxon>
        <taxon>Actinomycetes</taxon>
        <taxon>Propionibacteriales</taxon>
        <taxon>Propionibacteriaceae</taxon>
        <taxon>Microlunatus</taxon>
    </lineage>
</organism>
<keyword evidence="3" id="KW-1185">Reference proteome</keyword>
<feature type="domain" description="Aminoglycoside phosphotransferase" evidence="1">
    <location>
        <begin position="25"/>
        <end position="282"/>
    </location>
</feature>
<gene>
    <name evidence="2" type="ORF">FOE78_06655</name>
</gene>
<dbReference type="Gene3D" id="3.90.1200.10">
    <property type="match status" value="1"/>
</dbReference>
<dbReference type="EMBL" id="CP041692">
    <property type="protein sequence ID" value="QDP95629.1"/>
    <property type="molecule type" value="Genomic_DNA"/>
</dbReference>
<evidence type="ECO:0000313" key="2">
    <source>
        <dbReference type="EMBL" id="QDP95629.1"/>
    </source>
</evidence>